<dbReference type="RefSeq" id="XP_068363201.1">
    <property type="nucleotide sequence ID" value="XM_068501587.1"/>
</dbReference>
<evidence type="ECO:0000313" key="2">
    <source>
        <dbReference type="Proteomes" id="UP000179807"/>
    </source>
</evidence>
<evidence type="ECO:0000313" key="1">
    <source>
        <dbReference type="EMBL" id="OHT10065.1"/>
    </source>
</evidence>
<dbReference type="InterPro" id="IPR032675">
    <property type="entry name" value="LRR_dom_sf"/>
</dbReference>
<dbReference type="PANTHER" id="PTHR46759:SF1">
    <property type="entry name" value="LEUCINE-RICH REPEAT-CONTAINING PROTEIN 72"/>
    <property type="match status" value="1"/>
</dbReference>
<dbReference type="InterPro" id="IPR001611">
    <property type="entry name" value="Leu-rich_rpt"/>
</dbReference>
<dbReference type="VEuPathDB" id="TrichDB:TRFO_20786"/>
<dbReference type="EMBL" id="MLAK01000622">
    <property type="protein sequence ID" value="OHT10065.1"/>
    <property type="molecule type" value="Genomic_DNA"/>
</dbReference>
<proteinExistence type="predicted"/>
<keyword evidence="2" id="KW-1185">Reference proteome</keyword>
<gene>
    <name evidence="1" type="ORF">TRFO_20786</name>
</gene>
<dbReference type="AlphaFoldDB" id="A0A1J4KF28"/>
<dbReference type="PROSITE" id="PS51450">
    <property type="entry name" value="LRR"/>
    <property type="match status" value="1"/>
</dbReference>
<dbReference type="Gene3D" id="3.80.10.10">
    <property type="entry name" value="Ribonuclease Inhibitor"/>
    <property type="match status" value="1"/>
</dbReference>
<reference evidence="1" key="1">
    <citation type="submission" date="2016-10" db="EMBL/GenBank/DDBJ databases">
        <authorList>
            <person name="Benchimol M."/>
            <person name="Almeida L.G."/>
            <person name="Vasconcelos A.T."/>
            <person name="Perreira-Neves A."/>
            <person name="Rosa I.A."/>
            <person name="Tasca T."/>
            <person name="Bogo M.R."/>
            <person name="de Souza W."/>
        </authorList>
    </citation>
    <scope>NUCLEOTIDE SEQUENCE [LARGE SCALE GENOMIC DNA]</scope>
    <source>
        <strain evidence="1">K</strain>
    </source>
</reference>
<dbReference type="PANTHER" id="PTHR46759">
    <property type="entry name" value="LEUCINE-RICH REPEAT-CONTAINING PROTEIN 72"/>
    <property type="match status" value="1"/>
</dbReference>
<protein>
    <recommendedName>
        <fullName evidence="3">Leucine Rich Repeat family protein</fullName>
    </recommendedName>
</protein>
<dbReference type="Proteomes" id="UP000179807">
    <property type="component" value="Unassembled WGS sequence"/>
</dbReference>
<dbReference type="GeneID" id="94836291"/>
<dbReference type="InterPro" id="IPR042655">
    <property type="entry name" value="LRC72"/>
</dbReference>
<comment type="caution">
    <text evidence="1">The sequence shown here is derived from an EMBL/GenBank/DDBJ whole genome shotgun (WGS) entry which is preliminary data.</text>
</comment>
<sequence length="331" mass="38111">MRKQKSKNPFINMSKQCHIKPFDIEEIALDHQGLNEIQPDTLSLFPNLQSLYIPNNNLYVLANLDANIRLKMIDARNNKIKKVNLGKQLYLIELYLANNNITNLIDFLGCTMHLKSLEILDLRQNGIIHESRYKHQMIKAFPSLKILDGIDITHDKQIINERKLHQIKDSTLATRNPQTQSQHRFSDVKTKKNIRAKSVLDFIKNSPLSAPDLNIVKKANHIKQTRNLFNNSQHEASVFNKDENNKEEMLNIEAPIPDGLDFLKKSDILNKCDVSGDPKRRSNRSRSYLKAATFAECKNLKPEEEIFLKMNPNIGSSSLSRKILSIDRTYA</sequence>
<dbReference type="OrthoDB" id="1517790at2759"/>
<evidence type="ECO:0008006" key="3">
    <source>
        <dbReference type="Google" id="ProtNLM"/>
    </source>
</evidence>
<accession>A0A1J4KF28</accession>
<organism evidence="1 2">
    <name type="scientific">Tritrichomonas foetus</name>
    <dbReference type="NCBI Taxonomy" id="1144522"/>
    <lineage>
        <taxon>Eukaryota</taxon>
        <taxon>Metamonada</taxon>
        <taxon>Parabasalia</taxon>
        <taxon>Tritrichomonadida</taxon>
        <taxon>Tritrichomonadidae</taxon>
        <taxon>Tritrichomonas</taxon>
    </lineage>
</organism>
<dbReference type="SUPFAM" id="SSF52058">
    <property type="entry name" value="L domain-like"/>
    <property type="match status" value="1"/>
</dbReference>
<name>A0A1J4KF28_9EUKA</name>